<comment type="caution">
    <text evidence="3">The sequence shown here is derived from an EMBL/GenBank/DDBJ whole genome shotgun (WGS) entry which is preliminary data.</text>
</comment>
<dbReference type="PANTHER" id="PTHR47894">
    <property type="entry name" value="HTH-TYPE TRANSCRIPTIONAL REGULATOR GADX"/>
    <property type="match status" value="1"/>
</dbReference>
<dbReference type="Proteomes" id="UP001166291">
    <property type="component" value="Unassembled WGS sequence"/>
</dbReference>
<proteinExistence type="predicted"/>
<dbReference type="Pfam" id="PF12833">
    <property type="entry name" value="HTH_18"/>
    <property type="match status" value="1"/>
</dbReference>
<evidence type="ECO:0000313" key="4">
    <source>
        <dbReference type="Proteomes" id="UP001166291"/>
    </source>
</evidence>
<dbReference type="PROSITE" id="PS01124">
    <property type="entry name" value="HTH_ARAC_FAMILY_2"/>
    <property type="match status" value="1"/>
</dbReference>
<accession>A0ABS6VVZ8</accession>
<dbReference type="Pfam" id="PF12625">
    <property type="entry name" value="Arabinose_bd"/>
    <property type="match status" value="1"/>
</dbReference>
<dbReference type="PANTHER" id="PTHR47894:SF1">
    <property type="entry name" value="HTH-TYPE TRANSCRIPTIONAL REGULATOR VQSM"/>
    <property type="match status" value="1"/>
</dbReference>
<organism evidence="3 4">
    <name type="scientific">Zhongshania aquimaris</name>
    <dbReference type="NCBI Taxonomy" id="2857107"/>
    <lineage>
        <taxon>Bacteria</taxon>
        <taxon>Pseudomonadati</taxon>
        <taxon>Pseudomonadota</taxon>
        <taxon>Gammaproteobacteria</taxon>
        <taxon>Cellvibrionales</taxon>
        <taxon>Spongiibacteraceae</taxon>
        <taxon>Zhongshania</taxon>
    </lineage>
</organism>
<evidence type="ECO:0000259" key="2">
    <source>
        <dbReference type="PROSITE" id="PS01124"/>
    </source>
</evidence>
<keyword evidence="1" id="KW-0238">DNA-binding</keyword>
<dbReference type="InterPro" id="IPR018060">
    <property type="entry name" value="HTH_AraC"/>
</dbReference>
<feature type="domain" description="HTH araC/xylS-type" evidence="2">
    <location>
        <begin position="237"/>
        <end position="335"/>
    </location>
</feature>
<dbReference type="RefSeq" id="WP_219044787.1">
    <property type="nucleotide sequence ID" value="NZ_JAHWDQ010000006.1"/>
</dbReference>
<evidence type="ECO:0000313" key="3">
    <source>
        <dbReference type="EMBL" id="MBW2942540.1"/>
    </source>
</evidence>
<gene>
    <name evidence="3" type="ORF">KXJ70_17210</name>
</gene>
<name>A0ABS6VVZ8_9GAMM</name>
<dbReference type="SMART" id="SM00342">
    <property type="entry name" value="HTH_ARAC"/>
    <property type="match status" value="1"/>
</dbReference>
<protein>
    <submittedName>
        <fullName evidence="3">AraC family transcriptional regulator</fullName>
    </submittedName>
</protein>
<keyword evidence="4" id="KW-1185">Reference proteome</keyword>
<dbReference type="InterPro" id="IPR032687">
    <property type="entry name" value="AraC-type_N"/>
</dbReference>
<dbReference type="EMBL" id="JAHWDQ010000006">
    <property type="protein sequence ID" value="MBW2942540.1"/>
    <property type="molecule type" value="Genomic_DNA"/>
</dbReference>
<evidence type="ECO:0000256" key="1">
    <source>
        <dbReference type="ARBA" id="ARBA00023125"/>
    </source>
</evidence>
<reference evidence="3" key="1">
    <citation type="submission" date="2021-07" db="EMBL/GenBank/DDBJ databases">
        <title>Zhongshania sp. CAU 1632 isolated from seawater.</title>
        <authorList>
            <person name="Kim W."/>
        </authorList>
    </citation>
    <scope>NUCLEOTIDE SEQUENCE</scope>
    <source>
        <strain evidence="3">CAU 1632</strain>
    </source>
</reference>
<sequence length="340" mass="37820">MKASSAHVSSLGSWVRTIKLALDAQGLDGMALLQQAGMDADVLADPNGRVPLAATTRLWEIAIDATADPAFGLTVSNFVQQTTFHALGYSLIASKSLKDVFERLVRYFHIVSNAADVKFERLENCYRFRILQLGGEQPAFAAQDALLATNLRMCRSLAGREFSPLAVRLLRPRPQERKAYEEIFRVEVEFSAEEMSMDFAIDAIEQTLLTANEELAQHNEAILERLLAGVSRDPLSQKVHLCLLELLSNGEPSHEQVAKRINMSSRNMQRKLSESGTSYTAILDDTRKQLGLNYLQDADYTMSEITYLLGFSDTSSFSRACKRWLGMSPSAYRNAQGVGK</sequence>